<evidence type="ECO:0000256" key="1">
    <source>
        <dbReference type="ARBA" id="ARBA00004651"/>
    </source>
</evidence>
<feature type="transmembrane region" description="Helical" evidence="6">
    <location>
        <begin position="417"/>
        <end position="435"/>
    </location>
</feature>
<dbReference type="InterPro" id="IPR050833">
    <property type="entry name" value="Poly_Biosynth_Transport"/>
</dbReference>
<evidence type="ECO:0000313" key="8">
    <source>
        <dbReference type="Proteomes" id="UP001198893"/>
    </source>
</evidence>
<feature type="transmembrane region" description="Helical" evidence="6">
    <location>
        <begin position="471"/>
        <end position="493"/>
    </location>
</feature>
<evidence type="ECO:0000256" key="3">
    <source>
        <dbReference type="ARBA" id="ARBA00022692"/>
    </source>
</evidence>
<keyword evidence="3 6" id="KW-0812">Transmembrane</keyword>
<dbReference type="PIRSF" id="PIRSF038958">
    <property type="entry name" value="PG_synth_SpoVB"/>
    <property type="match status" value="1"/>
</dbReference>
<comment type="subcellular location">
    <subcellularLocation>
        <location evidence="1">Cell membrane</location>
        <topology evidence="1">Multi-pass membrane protein</topology>
    </subcellularLocation>
</comment>
<feature type="transmembrane region" description="Helical" evidence="6">
    <location>
        <begin position="94"/>
        <end position="115"/>
    </location>
</feature>
<evidence type="ECO:0000313" key="7">
    <source>
        <dbReference type="EMBL" id="MCC2241074.1"/>
    </source>
</evidence>
<feature type="transmembrane region" description="Helical" evidence="6">
    <location>
        <begin position="347"/>
        <end position="367"/>
    </location>
</feature>
<dbReference type="Proteomes" id="UP001198893">
    <property type="component" value="Unassembled WGS sequence"/>
</dbReference>
<dbReference type="Pfam" id="PF01943">
    <property type="entry name" value="Polysacc_synt"/>
    <property type="match status" value="1"/>
</dbReference>
<protein>
    <submittedName>
        <fullName evidence="7">Polysaccharide biosynthesis protein</fullName>
    </submittedName>
</protein>
<organism evidence="7 8">
    <name type="scientific">Roseburia amylophila</name>
    <dbReference type="NCBI Taxonomy" id="2981794"/>
    <lineage>
        <taxon>Bacteria</taxon>
        <taxon>Bacillati</taxon>
        <taxon>Bacillota</taxon>
        <taxon>Clostridia</taxon>
        <taxon>Lachnospirales</taxon>
        <taxon>Lachnospiraceae</taxon>
        <taxon>Roseburia</taxon>
    </lineage>
</organism>
<proteinExistence type="predicted"/>
<dbReference type="CDD" id="cd13124">
    <property type="entry name" value="MATE_SpoVB_like"/>
    <property type="match status" value="1"/>
</dbReference>
<dbReference type="RefSeq" id="WP_227709524.1">
    <property type="nucleotide sequence ID" value="NZ_JAJEQW010000001.1"/>
</dbReference>
<dbReference type="InterPro" id="IPR024923">
    <property type="entry name" value="PG_synth_SpoVB"/>
</dbReference>
<name>A0AAW4WK49_9FIRM</name>
<dbReference type="AlphaFoldDB" id="A0AAW4WK49"/>
<feature type="transmembrane region" description="Helical" evidence="6">
    <location>
        <begin position="202"/>
        <end position="227"/>
    </location>
</feature>
<keyword evidence="2" id="KW-1003">Cell membrane</keyword>
<feature type="transmembrane region" description="Helical" evidence="6">
    <location>
        <begin position="373"/>
        <end position="396"/>
    </location>
</feature>
<sequence>MSSGKKSDSNFLVQGSILAIASIVSRIIGLLYRIPMTNIIGDTGNSYYSAAFEIYNILLIISAYSLPLAVSKLVSARVSKGQRKNAYRIVKGALLLATGTGLTASLILFFGASFFTNMLNTPLSIFALKVLAPTILVVAVLGVLRGFFQGLGTMMPSAISQIIEQIVNAIVSIAAAYILYGYGARIGAVLGNKEKYGSAYGAAGGTLGTNMGAVFALLFLGMLFLAYKRIFKRQMRRDTSSKTESYQNVFRVLIMTIVPVLLSTTIYNISAILDQGIYKNVAELQGYKPDDIDVWWGIFSGKYKTIINIPISIASAMAASCVPNLTGAYARKDRESVQSQINIAIRFIMVIAFPCTIGIAVLSGPILKLLHLYGSTGTTAATMLTTGAVAILFYSLSTLSNGLLQGINRMREPVKNAAIALGLHLIALLVMMFGLHLGIYAVVYSNALFAFFMCLFNAMSLRKYSGYRQEVVKTFLIPVAASAIMGVVVFGVYKGIFAVIKVNAIAAILAIVIGAVVYGAMLLLLKGLSEEELKKFPKGYLFVRIAKKLHLL</sequence>
<gene>
    <name evidence="7" type="ORF">LKD47_01990</name>
</gene>
<dbReference type="EMBL" id="JAJEQW010000001">
    <property type="protein sequence ID" value="MCC2241074.1"/>
    <property type="molecule type" value="Genomic_DNA"/>
</dbReference>
<feature type="transmembrane region" description="Helical" evidence="6">
    <location>
        <begin position="248"/>
        <end position="269"/>
    </location>
</feature>
<feature type="transmembrane region" description="Helical" evidence="6">
    <location>
        <begin position="12"/>
        <end position="34"/>
    </location>
</feature>
<keyword evidence="4 6" id="KW-1133">Transmembrane helix</keyword>
<keyword evidence="5 6" id="KW-0472">Membrane</keyword>
<dbReference type="InterPro" id="IPR002797">
    <property type="entry name" value="Polysacc_synth"/>
</dbReference>
<evidence type="ECO:0000256" key="2">
    <source>
        <dbReference type="ARBA" id="ARBA00022475"/>
    </source>
</evidence>
<dbReference type="GO" id="GO:0005886">
    <property type="term" value="C:plasma membrane"/>
    <property type="evidence" value="ECO:0007669"/>
    <property type="project" value="UniProtKB-SubCell"/>
</dbReference>
<feature type="transmembrane region" description="Helical" evidence="6">
    <location>
        <begin position="505"/>
        <end position="525"/>
    </location>
</feature>
<accession>A0AAW4WK49</accession>
<feature type="transmembrane region" description="Helical" evidence="6">
    <location>
        <begin position="165"/>
        <end position="182"/>
    </location>
</feature>
<feature type="transmembrane region" description="Helical" evidence="6">
    <location>
        <begin position="441"/>
        <end position="459"/>
    </location>
</feature>
<comment type="caution">
    <text evidence="7">The sequence shown here is derived from an EMBL/GenBank/DDBJ whole genome shotgun (WGS) entry which is preliminary data.</text>
</comment>
<feature type="transmembrane region" description="Helical" evidence="6">
    <location>
        <begin position="121"/>
        <end position="144"/>
    </location>
</feature>
<reference evidence="7" key="1">
    <citation type="submission" date="2021-10" db="EMBL/GenBank/DDBJ databases">
        <title>Anaerobic single-cell dispensing facilitates the cultivation of human gut bacteria.</title>
        <authorList>
            <person name="Afrizal A."/>
        </authorList>
    </citation>
    <scope>NUCLEOTIDE SEQUENCE</scope>
    <source>
        <strain evidence="7">CLA-AA-H204</strain>
    </source>
</reference>
<feature type="transmembrane region" description="Helical" evidence="6">
    <location>
        <begin position="305"/>
        <end position="326"/>
    </location>
</feature>
<evidence type="ECO:0000256" key="4">
    <source>
        <dbReference type="ARBA" id="ARBA00022989"/>
    </source>
</evidence>
<feature type="transmembrane region" description="Helical" evidence="6">
    <location>
        <begin position="54"/>
        <end position="74"/>
    </location>
</feature>
<dbReference type="PANTHER" id="PTHR30250:SF21">
    <property type="entry name" value="LIPID II FLIPPASE MURJ"/>
    <property type="match status" value="1"/>
</dbReference>
<evidence type="ECO:0000256" key="5">
    <source>
        <dbReference type="ARBA" id="ARBA00023136"/>
    </source>
</evidence>
<evidence type="ECO:0000256" key="6">
    <source>
        <dbReference type="SAM" id="Phobius"/>
    </source>
</evidence>
<dbReference type="PANTHER" id="PTHR30250">
    <property type="entry name" value="PST FAMILY PREDICTED COLANIC ACID TRANSPORTER"/>
    <property type="match status" value="1"/>
</dbReference>